<dbReference type="InterPro" id="IPR011006">
    <property type="entry name" value="CheY-like_superfamily"/>
</dbReference>
<sequence>MIDVLIVEDDPMVRELNKRYLSQVEGFQLKGIA</sequence>
<comment type="caution">
    <text evidence="1">Lacks conserved residue(s) required for the propagation of feature annotation.</text>
</comment>
<dbReference type="GO" id="GO:0000160">
    <property type="term" value="P:phosphorelay signal transduction system"/>
    <property type="evidence" value="ECO:0007669"/>
    <property type="project" value="InterPro"/>
</dbReference>
<gene>
    <name evidence="3" type="ORF">PVN32_24125</name>
</gene>
<feature type="domain" description="Response regulatory" evidence="2">
    <location>
        <begin position="3"/>
        <end position="33"/>
    </location>
</feature>
<dbReference type="InterPro" id="IPR001789">
    <property type="entry name" value="Sig_transdc_resp-reg_receiver"/>
</dbReference>
<proteinExistence type="predicted"/>
<dbReference type="SUPFAM" id="SSF52172">
    <property type="entry name" value="CheY-like"/>
    <property type="match status" value="1"/>
</dbReference>
<dbReference type="Proteomes" id="UP001216709">
    <property type="component" value="Unassembled WGS sequence"/>
</dbReference>
<dbReference type="AlphaFoldDB" id="A0AAW6KL75"/>
<evidence type="ECO:0000313" key="4">
    <source>
        <dbReference type="Proteomes" id="UP001216709"/>
    </source>
</evidence>
<accession>A0AAW6KL75</accession>
<dbReference type="EMBL" id="JARAFO010000333">
    <property type="protein sequence ID" value="MDE1455202.1"/>
    <property type="molecule type" value="Genomic_DNA"/>
</dbReference>
<evidence type="ECO:0000256" key="1">
    <source>
        <dbReference type="PROSITE-ProRule" id="PRU00169"/>
    </source>
</evidence>
<organism evidence="3 4">
    <name type="scientific">Bacillus paralicheniformis</name>
    <dbReference type="NCBI Taxonomy" id="1648923"/>
    <lineage>
        <taxon>Bacteria</taxon>
        <taxon>Bacillati</taxon>
        <taxon>Bacillota</taxon>
        <taxon>Bacilli</taxon>
        <taxon>Bacillales</taxon>
        <taxon>Bacillaceae</taxon>
        <taxon>Bacillus</taxon>
    </lineage>
</organism>
<reference evidence="3" key="1">
    <citation type="submission" date="2022-12" db="EMBL/GenBank/DDBJ databases">
        <title>Draft Genome Sequences of Bacillus licheniformis and Bacillus paralicheniformis strains isolated from Irish skim milk powders.</title>
        <authorList>
            <person name="Lourenco A."/>
            <person name="Li F."/>
            <person name="Geraldine D."/>
            <person name="Tobin J.T."/>
            <person name="Butler F."/>
            <person name="Jordan K."/>
            <person name="Obrien T."/>
        </authorList>
    </citation>
    <scope>NUCLEOTIDE SEQUENCE</scope>
    <source>
        <strain evidence="3">3370</strain>
    </source>
</reference>
<name>A0AAW6KL75_9BACI</name>
<comment type="caution">
    <text evidence="3">The sequence shown here is derived from an EMBL/GenBank/DDBJ whole genome shotgun (WGS) entry which is preliminary data.</text>
</comment>
<evidence type="ECO:0000313" key="3">
    <source>
        <dbReference type="EMBL" id="MDE1455202.1"/>
    </source>
</evidence>
<dbReference type="PROSITE" id="PS50110">
    <property type="entry name" value="RESPONSE_REGULATORY"/>
    <property type="match status" value="1"/>
</dbReference>
<protein>
    <submittedName>
        <fullName evidence="3">Two-component system response regulator DcuR</fullName>
    </submittedName>
</protein>
<evidence type="ECO:0000259" key="2">
    <source>
        <dbReference type="PROSITE" id="PS50110"/>
    </source>
</evidence>
<feature type="non-terminal residue" evidence="3">
    <location>
        <position position="33"/>
    </location>
</feature>